<evidence type="ECO:0000256" key="6">
    <source>
        <dbReference type="ARBA" id="ARBA00023136"/>
    </source>
</evidence>
<dbReference type="InterPro" id="IPR003148">
    <property type="entry name" value="RCK_N"/>
</dbReference>
<feature type="domain" description="Cation/H+ exchanger transmembrane" evidence="7">
    <location>
        <begin position="9"/>
        <end position="372"/>
    </location>
</feature>
<evidence type="ECO:0000313" key="9">
    <source>
        <dbReference type="EMBL" id="QQL44447.1"/>
    </source>
</evidence>
<keyword evidence="10" id="KW-1185">Reference proteome</keyword>
<name>A0A6B3LDU5_9BACT</name>
<dbReference type="KEGG" id="soa:G3M56_011205"/>
<dbReference type="GO" id="GO:0006813">
    <property type="term" value="P:potassium ion transport"/>
    <property type="evidence" value="ECO:0007669"/>
    <property type="project" value="InterPro"/>
</dbReference>
<organism evidence="9 10">
    <name type="scientific">Sulfuriroseicoccus oceanibius</name>
    <dbReference type="NCBI Taxonomy" id="2707525"/>
    <lineage>
        <taxon>Bacteria</taxon>
        <taxon>Pseudomonadati</taxon>
        <taxon>Verrucomicrobiota</taxon>
        <taxon>Verrucomicrobiia</taxon>
        <taxon>Verrucomicrobiales</taxon>
        <taxon>Verrucomicrobiaceae</taxon>
        <taxon>Sulfuriroseicoccus</taxon>
    </lineage>
</organism>
<evidence type="ECO:0000256" key="1">
    <source>
        <dbReference type="ARBA" id="ARBA00004141"/>
    </source>
</evidence>
<dbReference type="InterPro" id="IPR038770">
    <property type="entry name" value="Na+/solute_symporter_sf"/>
</dbReference>
<comment type="similarity">
    <text evidence="2">Belongs to the monovalent cation:proton antiporter 2 (CPA2) transporter (TC 2.A.37) family.</text>
</comment>
<dbReference type="Gene3D" id="3.40.50.720">
    <property type="entry name" value="NAD(P)-binding Rossmann-like Domain"/>
    <property type="match status" value="1"/>
</dbReference>
<evidence type="ECO:0000259" key="7">
    <source>
        <dbReference type="Pfam" id="PF00999"/>
    </source>
</evidence>
<keyword evidence="4" id="KW-0812">Transmembrane</keyword>
<comment type="subcellular location">
    <subcellularLocation>
        <location evidence="1">Membrane</location>
        <topology evidence="1">Multi-pass membrane protein</topology>
    </subcellularLocation>
</comment>
<keyword evidence="3" id="KW-0813">Transport</keyword>
<feature type="domain" description="RCK N-terminal" evidence="8">
    <location>
        <begin position="401"/>
        <end position="505"/>
    </location>
</feature>
<dbReference type="SUPFAM" id="SSF51735">
    <property type="entry name" value="NAD(P)-binding Rossmann-fold domains"/>
    <property type="match status" value="1"/>
</dbReference>
<evidence type="ECO:0000259" key="8">
    <source>
        <dbReference type="Pfam" id="PF02254"/>
    </source>
</evidence>
<evidence type="ECO:0000256" key="5">
    <source>
        <dbReference type="ARBA" id="ARBA00022989"/>
    </source>
</evidence>
<dbReference type="GO" id="GO:1902600">
    <property type="term" value="P:proton transmembrane transport"/>
    <property type="evidence" value="ECO:0007669"/>
    <property type="project" value="InterPro"/>
</dbReference>
<sequence length="534" mass="56660">MNTFILLLAAAAIAYGVAHMARLPALPVLIVTGMAVNLMGWLPAGFVPGSAGGEDLSGGAIRVLEFGLVFLVFASGVELNPRRFAKHFSAVLWIGCVQFLASAAAGFAAASWIMGFGALESTYLGIGVAVSSTVVVLRNLRLRQAMFEPFGRVVTGSLLVQDGLLVVALVLLARVDGSWVRISIGLGEVVLLGVAAWFAQRHVVPALLRRIKPDEESLLLWLIAVMFSFVWISMALGLPPIVGAFFGGFTFSSFPLNSLIRGQLASLTEFFQALFFVMLGALLGVPEAGQWLTAGQLALVVLIVTPPLVAVLAEWRGLNARASIESGLMLAQISELSLLLCLAGVSAGHVSQSGFEVLALAAVMTMSLTPFLGRSRLAQALLPLHPFRTRGTQCAEPEGHVLILGLGASGMWTVKPLIAAGHRVVVVDDDAIVCRQLEQRGIEVIHGDAADVGVLHRAGASRARLVVSSLRRVQDSLTVLRVVSGVPVMVRVFEDQEFRSVERAGGIPIHTADAAADVFMAWLETNDREGIAAN</sequence>
<dbReference type="EMBL" id="CP066776">
    <property type="protein sequence ID" value="QQL44447.1"/>
    <property type="molecule type" value="Genomic_DNA"/>
</dbReference>
<evidence type="ECO:0000313" key="10">
    <source>
        <dbReference type="Proteomes" id="UP000475117"/>
    </source>
</evidence>
<keyword evidence="5" id="KW-1133">Transmembrane helix</keyword>
<dbReference type="InterPro" id="IPR006153">
    <property type="entry name" value="Cation/H_exchanger_TM"/>
</dbReference>
<dbReference type="Pfam" id="PF02254">
    <property type="entry name" value="TrkA_N"/>
    <property type="match status" value="1"/>
</dbReference>
<dbReference type="AlphaFoldDB" id="A0A6B3LDU5"/>
<dbReference type="Proteomes" id="UP000475117">
    <property type="component" value="Chromosome"/>
</dbReference>
<gene>
    <name evidence="9" type="ORF">G3M56_011205</name>
</gene>
<proteinExistence type="inferred from homology"/>
<dbReference type="RefSeq" id="WP_164365088.1">
    <property type="nucleotide sequence ID" value="NZ_CP066776.1"/>
</dbReference>
<protein>
    <submittedName>
        <fullName evidence="9">Cation:proton antiporter</fullName>
    </submittedName>
</protein>
<reference evidence="9 10" key="1">
    <citation type="submission" date="2020-12" db="EMBL/GenBank/DDBJ databases">
        <title>Sulforoseuscoccus oceanibium gen. nov., sp. nov., a representative of the phylum Verrucomicrobia with special cytoplasmic membrane, and proposal of Sulforoseuscoccusaceae fam. nov.</title>
        <authorList>
            <person name="Xi F."/>
        </authorList>
    </citation>
    <scope>NUCLEOTIDE SEQUENCE [LARGE SCALE GENOMIC DNA]</scope>
    <source>
        <strain evidence="9 10">T37</strain>
    </source>
</reference>
<dbReference type="GO" id="GO:0016020">
    <property type="term" value="C:membrane"/>
    <property type="evidence" value="ECO:0007669"/>
    <property type="project" value="UniProtKB-SubCell"/>
</dbReference>
<dbReference type="GO" id="GO:0015297">
    <property type="term" value="F:antiporter activity"/>
    <property type="evidence" value="ECO:0007669"/>
    <property type="project" value="InterPro"/>
</dbReference>
<dbReference type="Gene3D" id="1.20.1530.20">
    <property type="match status" value="1"/>
</dbReference>
<evidence type="ECO:0000256" key="4">
    <source>
        <dbReference type="ARBA" id="ARBA00022692"/>
    </source>
</evidence>
<evidence type="ECO:0000256" key="3">
    <source>
        <dbReference type="ARBA" id="ARBA00022448"/>
    </source>
</evidence>
<keyword evidence="6" id="KW-0472">Membrane</keyword>
<dbReference type="PANTHER" id="PTHR42751">
    <property type="entry name" value="SODIUM/HYDROGEN EXCHANGER FAMILY/TRKA DOMAIN PROTEIN"/>
    <property type="match status" value="1"/>
</dbReference>
<dbReference type="Pfam" id="PF00999">
    <property type="entry name" value="Na_H_Exchanger"/>
    <property type="match status" value="1"/>
</dbReference>
<dbReference type="PANTHER" id="PTHR42751:SF6">
    <property type="entry name" value="CONSERVED INTEGRAL MEMBRANE TRANSPORT PROTEIN-RELATED"/>
    <property type="match status" value="1"/>
</dbReference>
<dbReference type="InterPro" id="IPR036291">
    <property type="entry name" value="NAD(P)-bd_dom_sf"/>
</dbReference>
<evidence type="ECO:0000256" key="2">
    <source>
        <dbReference type="ARBA" id="ARBA00005551"/>
    </source>
</evidence>
<accession>A0A6B3LDU5</accession>